<gene>
    <name evidence="3" type="ORF">H0A68_18135</name>
</gene>
<evidence type="ECO:0000256" key="1">
    <source>
        <dbReference type="SAM" id="Phobius"/>
    </source>
</evidence>
<organism evidence="3 4">
    <name type="scientific">Allopusillimonas soli</name>
    <dbReference type="NCBI Taxonomy" id="659016"/>
    <lineage>
        <taxon>Bacteria</taxon>
        <taxon>Pseudomonadati</taxon>
        <taxon>Pseudomonadota</taxon>
        <taxon>Betaproteobacteria</taxon>
        <taxon>Burkholderiales</taxon>
        <taxon>Alcaligenaceae</taxon>
        <taxon>Allopusillimonas</taxon>
    </lineage>
</organism>
<keyword evidence="1" id="KW-1133">Transmembrane helix</keyword>
<dbReference type="EMBL" id="JACCEW010000007">
    <property type="protein sequence ID" value="NYT38801.1"/>
    <property type="molecule type" value="Genomic_DNA"/>
</dbReference>
<evidence type="ECO:0000259" key="2">
    <source>
        <dbReference type="Pfam" id="PF07811"/>
    </source>
</evidence>
<protein>
    <submittedName>
        <fullName evidence="3">Pilus assembly protein</fullName>
    </submittedName>
</protein>
<feature type="domain" description="TadE-like" evidence="2">
    <location>
        <begin position="20"/>
        <end position="62"/>
    </location>
</feature>
<name>A0A853FKA3_9BURK</name>
<keyword evidence="1" id="KW-0472">Membrane</keyword>
<dbReference type="RefSeq" id="WP_129971195.1">
    <property type="nucleotide sequence ID" value="NZ_JACCEW010000007.1"/>
</dbReference>
<comment type="caution">
    <text evidence="3">The sequence shown here is derived from an EMBL/GenBank/DDBJ whole genome shotgun (WGS) entry which is preliminary data.</text>
</comment>
<sequence length="165" mass="17711">MEAGPYLLSAHHKRHARQRGVYAVEFGLVFLIFFLVLYAIMAYGVVFAIQQTLNGAAQSGARTALTWQGSETDRQAAVEAEVKRLSGWLGKCSGHMSCNFCSPHATASPCPSSTTPDLYTVVLSYDYMGDGAFVPPLPGAEFFLPSTLRASATVNLDITAVSRGS</sequence>
<feature type="transmembrane region" description="Helical" evidence="1">
    <location>
        <begin position="21"/>
        <end position="49"/>
    </location>
</feature>
<evidence type="ECO:0000313" key="4">
    <source>
        <dbReference type="Proteomes" id="UP000580517"/>
    </source>
</evidence>
<proteinExistence type="predicted"/>
<keyword evidence="1" id="KW-0812">Transmembrane</keyword>
<keyword evidence="4" id="KW-1185">Reference proteome</keyword>
<accession>A0A853FKA3</accession>
<dbReference type="OrthoDB" id="8689541at2"/>
<dbReference type="InterPro" id="IPR012495">
    <property type="entry name" value="TadE-like_dom"/>
</dbReference>
<dbReference type="Pfam" id="PF07811">
    <property type="entry name" value="TadE"/>
    <property type="match status" value="1"/>
</dbReference>
<evidence type="ECO:0000313" key="3">
    <source>
        <dbReference type="EMBL" id="NYT38801.1"/>
    </source>
</evidence>
<reference evidence="3 4" key="1">
    <citation type="submission" date="2020-07" db="EMBL/GenBank/DDBJ databases">
        <title>Taxonomic revisions and descriptions of new bacterial species based on genomic comparisons in the high-G+C-content subgroup of the family Alcaligenaceae.</title>
        <authorList>
            <person name="Szabo A."/>
            <person name="Felfoldi T."/>
        </authorList>
    </citation>
    <scope>NUCLEOTIDE SEQUENCE [LARGE SCALE GENOMIC DNA]</scope>
    <source>
        <strain evidence="3 4">DSM 25264</strain>
    </source>
</reference>
<dbReference type="Proteomes" id="UP000580517">
    <property type="component" value="Unassembled WGS sequence"/>
</dbReference>
<dbReference type="AlphaFoldDB" id="A0A853FKA3"/>